<dbReference type="EMBL" id="AOIO01000007">
    <property type="protein sequence ID" value="ELZ05466.1"/>
    <property type="molecule type" value="Genomic_DNA"/>
</dbReference>
<dbReference type="STRING" id="29540.C481_02067"/>
<protein>
    <submittedName>
        <fullName evidence="1">Uncharacterized protein</fullName>
    </submittedName>
</protein>
<organism evidence="1 2">
    <name type="scientific">Natrialba asiatica (strain ATCC 700177 / DSM 12278 / JCM 9576 / FERM P-10747 / NBRC 102637 / 172P1)</name>
    <dbReference type="NCBI Taxonomy" id="29540"/>
    <lineage>
        <taxon>Archaea</taxon>
        <taxon>Methanobacteriati</taxon>
        <taxon>Methanobacteriota</taxon>
        <taxon>Stenosarchaea group</taxon>
        <taxon>Halobacteria</taxon>
        <taxon>Halobacteriales</taxon>
        <taxon>Natrialbaceae</taxon>
        <taxon>Natrialba</taxon>
    </lineage>
</organism>
<dbReference type="AlphaFoldDB" id="M0B3J2"/>
<accession>M0B3J2</accession>
<keyword evidence="2" id="KW-1185">Reference proteome</keyword>
<dbReference type="Proteomes" id="UP000011554">
    <property type="component" value="Unassembled WGS sequence"/>
</dbReference>
<name>M0B3J2_NATA1</name>
<evidence type="ECO:0000313" key="1">
    <source>
        <dbReference type="EMBL" id="ELZ05466.1"/>
    </source>
</evidence>
<sequence length="64" mass="6951">MVLTRFAVAVLSLVVVSVIGVEYYAIPAELLSAAIVFGVGRILRYGTSDTESRRYVTSPARMQS</sequence>
<dbReference type="RefSeq" id="WP_006107182.1">
    <property type="nucleotide sequence ID" value="NZ_AOIO01000007.1"/>
</dbReference>
<dbReference type="OrthoDB" id="383427at2157"/>
<dbReference type="PATRIC" id="fig|29540.5.peg.424"/>
<comment type="caution">
    <text evidence="1">The sequence shown here is derived from an EMBL/GenBank/DDBJ whole genome shotgun (WGS) entry which is preliminary data.</text>
</comment>
<gene>
    <name evidence="1" type="ORF">C481_02067</name>
</gene>
<evidence type="ECO:0000313" key="2">
    <source>
        <dbReference type="Proteomes" id="UP000011554"/>
    </source>
</evidence>
<proteinExistence type="predicted"/>
<reference evidence="1 2" key="1">
    <citation type="journal article" date="2014" name="PLoS Genet.">
        <title>Phylogenetically driven sequencing of extremely halophilic archaea reveals strategies for static and dynamic osmo-response.</title>
        <authorList>
            <person name="Becker E.A."/>
            <person name="Seitzer P.M."/>
            <person name="Tritt A."/>
            <person name="Larsen D."/>
            <person name="Krusor M."/>
            <person name="Yao A.I."/>
            <person name="Wu D."/>
            <person name="Madern D."/>
            <person name="Eisen J.A."/>
            <person name="Darling A.E."/>
            <person name="Facciotti M.T."/>
        </authorList>
    </citation>
    <scope>NUCLEOTIDE SEQUENCE [LARGE SCALE GENOMIC DNA]</scope>
    <source>
        <strain evidence="1 2">DSM 12278</strain>
    </source>
</reference>